<feature type="compositionally biased region" description="Polar residues" evidence="1">
    <location>
        <begin position="283"/>
        <end position="293"/>
    </location>
</feature>
<feature type="compositionally biased region" description="Basic residues" evidence="1">
    <location>
        <begin position="300"/>
        <end position="311"/>
    </location>
</feature>
<feature type="region of interest" description="Disordered" evidence="1">
    <location>
        <begin position="281"/>
        <end position="405"/>
    </location>
</feature>
<sequence>MGYEHYHKVAKSSLEINRLVTLPLISQRWSPAPQNPSSPTGAGCQPQGRRGWRSVRNSCDVWGAAAAPPRPHRGLRRLFPARGPASPSKNRLHARTAAAGALPRERGERRARTARPGRSVAILLVGFFLNPFASRPNNNKKPHWSEAGVAAATAAGVSGETAAVAAADRGPGRAQGADTPSGGCGRRRRRFCCCCSCCCCWCRCRRRRAGGTGVSASVCARERVRGRVCARVCGCLRVSVCLCGDSGAGGSGSPGGAAAAAAARAPALLAAQVRSARHFVRFTKSSSGRSRLQQPPFGARPRRRRPPRRAGPRGPAAGTRGPGTAVFAGEGAIASPAPGAAGIASRGETEQAAARPEAGAPGAERGGRGGAGCGGRGGSGSAAREPEAETHRRKRRERPAIVPKR</sequence>
<name>A0A6J3HSN2_SAPAP</name>
<feature type="region of interest" description="Disordered" evidence="1">
    <location>
        <begin position="80"/>
        <end position="114"/>
    </location>
</feature>
<evidence type="ECO:0000256" key="1">
    <source>
        <dbReference type="SAM" id="MobiDB-lite"/>
    </source>
</evidence>
<proteinExistence type="predicted"/>
<dbReference type="GeneID" id="116551042"/>
<feature type="compositionally biased region" description="Low complexity" evidence="1">
    <location>
        <begin position="312"/>
        <end position="345"/>
    </location>
</feature>
<organism evidence="2 3">
    <name type="scientific">Sapajus apella</name>
    <name type="common">Brown-capped capuchin</name>
    <name type="synonym">Cebus apella</name>
    <dbReference type="NCBI Taxonomy" id="9515"/>
    <lineage>
        <taxon>Eukaryota</taxon>
        <taxon>Metazoa</taxon>
        <taxon>Chordata</taxon>
        <taxon>Craniata</taxon>
        <taxon>Vertebrata</taxon>
        <taxon>Euteleostomi</taxon>
        <taxon>Mammalia</taxon>
        <taxon>Eutheria</taxon>
        <taxon>Euarchontoglires</taxon>
        <taxon>Primates</taxon>
        <taxon>Haplorrhini</taxon>
        <taxon>Platyrrhini</taxon>
        <taxon>Cebidae</taxon>
        <taxon>Cebinae</taxon>
        <taxon>Sapajus</taxon>
    </lineage>
</organism>
<feature type="compositionally biased region" description="Gly residues" evidence="1">
    <location>
        <begin position="368"/>
        <end position="380"/>
    </location>
</feature>
<gene>
    <name evidence="3" type="primary">LOC116551042</name>
</gene>
<evidence type="ECO:0000313" key="2">
    <source>
        <dbReference type="Proteomes" id="UP000504640"/>
    </source>
</evidence>
<feature type="compositionally biased region" description="Low complexity" evidence="1">
    <location>
        <begin position="352"/>
        <end position="363"/>
    </location>
</feature>
<reference evidence="3" key="1">
    <citation type="submission" date="2025-08" db="UniProtKB">
        <authorList>
            <consortium name="RefSeq"/>
        </authorList>
    </citation>
    <scope>IDENTIFICATION</scope>
    <source>
        <tissue evidence="3">Blood</tissue>
    </source>
</reference>
<protein>
    <submittedName>
        <fullName evidence="3">Spidroin-1-like</fullName>
    </submittedName>
</protein>
<accession>A0A6J3HSN2</accession>
<dbReference type="AlphaFoldDB" id="A0A6J3HSN2"/>
<dbReference type="Proteomes" id="UP000504640">
    <property type="component" value="Unplaced"/>
</dbReference>
<evidence type="ECO:0000313" key="3">
    <source>
        <dbReference type="RefSeq" id="XP_032133131.1"/>
    </source>
</evidence>
<feature type="region of interest" description="Disordered" evidence="1">
    <location>
        <begin position="29"/>
        <end position="51"/>
    </location>
</feature>
<dbReference type="RefSeq" id="XP_032133131.1">
    <property type="nucleotide sequence ID" value="XM_032277240.1"/>
</dbReference>
<feature type="compositionally biased region" description="Basic residues" evidence="1">
    <location>
        <begin position="391"/>
        <end position="405"/>
    </location>
</feature>
<keyword evidence="2" id="KW-1185">Reference proteome</keyword>